<evidence type="ECO:0000313" key="3">
    <source>
        <dbReference type="Proteomes" id="UP000238164"/>
    </source>
</evidence>
<proteinExistence type="predicted"/>
<dbReference type="GO" id="GO:0016491">
    <property type="term" value="F:oxidoreductase activity"/>
    <property type="evidence" value="ECO:0007669"/>
    <property type="project" value="TreeGrafter"/>
</dbReference>
<dbReference type="GO" id="GO:0005829">
    <property type="term" value="C:cytosol"/>
    <property type="evidence" value="ECO:0007669"/>
    <property type="project" value="TreeGrafter"/>
</dbReference>
<dbReference type="InterPro" id="IPR007138">
    <property type="entry name" value="ABM_dom"/>
</dbReference>
<gene>
    <name evidence="2" type="primary">lsrG</name>
    <name evidence="2" type="ORF">MPLG2_3296</name>
</gene>
<dbReference type="AlphaFoldDB" id="A0A2N9JKM9"/>
<protein>
    <submittedName>
        <fullName evidence="2">(4S)-4-hydroxy-5-phosphonooxypentane-2,3-dione isomerase</fullName>
        <ecNumber evidence="2">5.3.1.32</ecNumber>
    </submittedName>
</protein>
<dbReference type="KEGG" id="mgg:MPLG2_3296"/>
<dbReference type="InterPro" id="IPR011008">
    <property type="entry name" value="Dimeric_a/b-barrel"/>
</dbReference>
<keyword evidence="3" id="KW-1185">Reference proteome</keyword>
<dbReference type="Proteomes" id="UP000238164">
    <property type="component" value="Chromosome 1"/>
</dbReference>
<dbReference type="Gene3D" id="3.30.70.100">
    <property type="match status" value="1"/>
</dbReference>
<sequence length="95" mass="10691">MITTVCNVHVTDNGIEAFRAASLANAEASRNEPGVTRFDLLQQVDDPTRFILYEEYVDEAATQAHKTTPHYLTWREAVAELMATPRVTYSFGDKL</sequence>
<name>A0A2N9JKM9_9ACTN</name>
<dbReference type="Pfam" id="PF03992">
    <property type="entry name" value="ABM"/>
    <property type="match status" value="1"/>
</dbReference>
<evidence type="ECO:0000313" key="2">
    <source>
        <dbReference type="EMBL" id="SPD88326.1"/>
    </source>
</evidence>
<dbReference type="PANTHER" id="PTHR33336">
    <property type="entry name" value="QUINOL MONOOXYGENASE YGIN-RELATED"/>
    <property type="match status" value="1"/>
</dbReference>
<dbReference type="GO" id="GO:0002952">
    <property type="term" value="F:(4S)-4-hydroxy-5-phosphonooxypentane-2,3-dione isomerase activity"/>
    <property type="evidence" value="ECO:0007669"/>
    <property type="project" value="UniProtKB-EC"/>
</dbReference>
<accession>A0A2N9JKM9</accession>
<keyword evidence="2" id="KW-0413">Isomerase</keyword>
<dbReference type="EMBL" id="LT985188">
    <property type="protein sequence ID" value="SPD88326.1"/>
    <property type="molecule type" value="Genomic_DNA"/>
</dbReference>
<dbReference type="EC" id="5.3.1.32" evidence="2"/>
<dbReference type="RefSeq" id="WP_105186865.1">
    <property type="nucleotide sequence ID" value="NZ_BAAAGO010000001.1"/>
</dbReference>
<dbReference type="OrthoDB" id="3695636at2"/>
<dbReference type="InterPro" id="IPR050744">
    <property type="entry name" value="AI-2_Isomerase_LsrG"/>
</dbReference>
<dbReference type="SUPFAM" id="SSF54909">
    <property type="entry name" value="Dimeric alpha+beta barrel"/>
    <property type="match status" value="1"/>
</dbReference>
<dbReference type="PROSITE" id="PS51725">
    <property type="entry name" value="ABM"/>
    <property type="match status" value="1"/>
</dbReference>
<reference evidence="2 3" key="1">
    <citation type="submission" date="2018-02" db="EMBL/GenBank/DDBJ databases">
        <authorList>
            <person name="Cohen D.B."/>
            <person name="Kent A.D."/>
        </authorList>
    </citation>
    <scope>NUCLEOTIDE SEQUENCE [LARGE SCALE GENOMIC DNA]</scope>
    <source>
        <strain evidence="2">1</strain>
    </source>
</reference>
<dbReference type="PANTHER" id="PTHR33336:SF1">
    <property type="entry name" value="(4S)-4-HYDROXY-5-PHOSPHONOOXYPENTANE-2,3-DIONE ISOMERASE"/>
    <property type="match status" value="1"/>
</dbReference>
<evidence type="ECO:0000259" key="1">
    <source>
        <dbReference type="PROSITE" id="PS51725"/>
    </source>
</evidence>
<organism evidence="2 3">
    <name type="scientific">Micropruina glycogenica</name>
    <dbReference type="NCBI Taxonomy" id="75385"/>
    <lineage>
        <taxon>Bacteria</taxon>
        <taxon>Bacillati</taxon>
        <taxon>Actinomycetota</taxon>
        <taxon>Actinomycetes</taxon>
        <taxon>Propionibacteriales</taxon>
        <taxon>Nocardioidaceae</taxon>
        <taxon>Micropruina</taxon>
    </lineage>
</organism>
<feature type="domain" description="ABM" evidence="1">
    <location>
        <begin position="2"/>
        <end position="91"/>
    </location>
</feature>